<feature type="compositionally biased region" description="Polar residues" evidence="1">
    <location>
        <begin position="70"/>
        <end position="81"/>
    </location>
</feature>
<dbReference type="Proteomes" id="UP000193986">
    <property type="component" value="Unassembled WGS sequence"/>
</dbReference>
<keyword evidence="3" id="KW-1185">Reference proteome</keyword>
<proteinExistence type="predicted"/>
<dbReference type="InParanoid" id="A0A1Y2AU35"/>
<evidence type="ECO:0000313" key="2">
    <source>
        <dbReference type="EMBL" id="ORY26069.1"/>
    </source>
</evidence>
<feature type="compositionally biased region" description="Polar residues" evidence="1">
    <location>
        <begin position="200"/>
        <end position="211"/>
    </location>
</feature>
<dbReference type="AlphaFoldDB" id="A0A1Y2AU35"/>
<evidence type="ECO:0000256" key="1">
    <source>
        <dbReference type="SAM" id="MobiDB-lite"/>
    </source>
</evidence>
<protein>
    <submittedName>
        <fullName evidence="2">Uncharacterized protein</fullName>
    </submittedName>
</protein>
<feature type="compositionally biased region" description="Polar residues" evidence="1">
    <location>
        <begin position="99"/>
        <end position="113"/>
    </location>
</feature>
<name>A0A1Y2AU35_9TREE</name>
<feature type="compositionally biased region" description="Polar residues" evidence="1">
    <location>
        <begin position="1"/>
        <end position="22"/>
    </location>
</feature>
<gene>
    <name evidence="2" type="ORF">BCR39DRAFT_542447</name>
</gene>
<comment type="caution">
    <text evidence="2">The sequence shown here is derived from an EMBL/GenBank/DDBJ whole genome shotgun (WGS) entry which is preliminary data.</text>
</comment>
<organism evidence="2 3">
    <name type="scientific">Naematelia encephala</name>
    <dbReference type="NCBI Taxonomy" id="71784"/>
    <lineage>
        <taxon>Eukaryota</taxon>
        <taxon>Fungi</taxon>
        <taxon>Dikarya</taxon>
        <taxon>Basidiomycota</taxon>
        <taxon>Agaricomycotina</taxon>
        <taxon>Tremellomycetes</taxon>
        <taxon>Tremellales</taxon>
        <taxon>Naemateliaceae</taxon>
        <taxon>Naematelia</taxon>
    </lineage>
</organism>
<dbReference type="EMBL" id="MCFC01000051">
    <property type="protein sequence ID" value="ORY26069.1"/>
    <property type="molecule type" value="Genomic_DNA"/>
</dbReference>
<feature type="region of interest" description="Disordered" evidence="1">
    <location>
        <begin position="194"/>
        <end position="249"/>
    </location>
</feature>
<reference evidence="2 3" key="1">
    <citation type="submission" date="2016-07" db="EMBL/GenBank/DDBJ databases">
        <title>Pervasive Adenine N6-methylation of Active Genes in Fungi.</title>
        <authorList>
            <consortium name="DOE Joint Genome Institute"/>
            <person name="Mondo S.J."/>
            <person name="Dannebaum R.O."/>
            <person name="Kuo R.C."/>
            <person name="Labutti K."/>
            <person name="Haridas S."/>
            <person name="Kuo A."/>
            <person name="Salamov A."/>
            <person name="Ahrendt S.R."/>
            <person name="Lipzen A."/>
            <person name="Sullivan W."/>
            <person name="Andreopoulos W.B."/>
            <person name="Clum A."/>
            <person name="Lindquist E."/>
            <person name="Daum C."/>
            <person name="Ramamoorthy G.K."/>
            <person name="Gryganskyi A."/>
            <person name="Culley D."/>
            <person name="Magnuson J.K."/>
            <person name="James T.Y."/>
            <person name="O'Malley M.A."/>
            <person name="Stajich J.E."/>
            <person name="Spatafora J.W."/>
            <person name="Visel A."/>
            <person name="Grigoriev I.V."/>
        </authorList>
    </citation>
    <scope>NUCLEOTIDE SEQUENCE [LARGE SCALE GENOMIC DNA]</scope>
    <source>
        <strain evidence="2 3">68-887.2</strain>
    </source>
</reference>
<feature type="region of interest" description="Disordered" evidence="1">
    <location>
        <begin position="56"/>
        <end position="119"/>
    </location>
</feature>
<feature type="compositionally biased region" description="Low complexity" evidence="1">
    <location>
        <begin position="221"/>
        <end position="236"/>
    </location>
</feature>
<evidence type="ECO:0000313" key="3">
    <source>
        <dbReference type="Proteomes" id="UP000193986"/>
    </source>
</evidence>
<feature type="region of interest" description="Disordered" evidence="1">
    <location>
        <begin position="1"/>
        <end position="39"/>
    </location>
</feature>
<feature type="compositionally biased region" description="Polar residues" evidence="1">
    <location>
        <begin position="153"/>
        <end position="166"/>
    </location>
</feature>
<accession>A0A1Y2AU35</accession>
<sequence length="249" mass="26210">MSISTTPMPHNLTLTRDSQGNRVVSHRAGASTSHVAKGTDDTATTAAIVFTNASSVNGMNISSGDGRPQSPRSLQLSNLGHSTPSPSRPSSIDSSVLSTAKSSTAHSQSTSTLFPHSSIPFPSISPPISTELAGSSAGSYYLPQVTPGRDSRTSIMPGSTHHSSMVTHPPPSHGRPLKDYVSLDKEAKRVRGLYGPTDVTPLNPTNRSYISRPQPLAPLGARPVHAPSAPSRSSSNPRRRLFSFDRKGG</sequence>
<feature type="compositionally biased region" description="Low complexity" evidence="1">
    <location>
        <begin position="82"/>
        <end position="98"/>
    </location>
</feature>
<feature type="region of interest" description="Disordered" evidence="1">
    <location>
        <begin position="143"/>
        <end position="176"/>
    </location>
</feature>